<reference evidence="7 8" key="2">
    <citation type="submission" date="2015-02" db="EMBL/GenBank/DDBJ databases">
        <title>The complete genome of Sphingomonas hengshuiensis sp. WHSC-8 isolated from soil of Hengshui Lake.</title>
        <authorList>
            <person name="Wei S."/>
            <person name="Guo J."/>
            <person name="Su C."/>
            <person name="Wu R."/>
            <person name="Zhang Z."/>
            <person name="Liang K."/>
            <person name="Li H."/>
            <person name="Wang T."/>
            <person name="Liu H."/>
            <person name="Zhang C."/>
            <person name="Li Z."/>
            <person name="Wang Q."/>
            <person name="Meng J."/>
        </authorList>
    </citation>
    <scope>NUCLEOTIDE SEQUENCE [LARGE SCALE GENOMIC DNA]</scope>
    <source>
        <strain evidence="7 8">WHSC-8</strain>
    </source>
</reference>
<comment type="subcellular location">
    <subcellularLocation>
        <location evidence="1">Membrane</location>
        <topology evidence="1">Single-pass membrane protein</topology>
    </subcellularLocation>
</comment>
<feature type="transmembrane region" description="Helical" evidence="5">
    <location>
        <begin position="30"/>
        <end position="49"/>
    </location>
</feature>
<evidence type="ECO:0000313" key="8">
    <source>
        <dbReference type="Proteomes" id="UP000032300"/>
    </source>
</evidence>
<dbReference type="GO" id="GO:0097347">
    <property type="term" value="C:TAM protein secretion complex"/>
    <property type="evidence" value="ECO:0007669"/>
    <property type="project" value="TreeGrafter"/>
</dbReference>
<keyword evidence="3 5" id="KW-1133">Transmembrane helix</keyword>
<dbReference type="PANTHER" id="PTHR36985">
    <property type="entry name" value="TRANSLOCATION AND ASSEMBLY MODULE SUBUNIT TAMB"/>
    <property type="match status" value="1"/>
</dbReference>
<dbReference type="RefSeq" id="WP_044331102.1">
    <property type="nucleotide sequence ID" value="NZ_CP010836.1"/>
</dbReference>
<feature type="domain" description="Translocation and assembly module TamB C-terminal" evidence="6">
    <location>
        <begin position="1061"/>
        <end position="1409"/>
    </location>
</feature>
<evidence type="ECO:0000256" key="3">
    <source>
        <dbReference type="ARBA" id="ARBA00022989"/>
    </source>
</evidence>
<evidence type="ECO:0000256" key="5">
    <source>
        <dbReference type="SAM" id="Phobius"/>
    </source>
</evidence>
<dbReference type="EMBL" id="CP010836">
    <property type="protein sequence ID" value="AJP71460.1"/>
    <property type="molecule type" value="Genomic_DNA"/>
</dbReference>
<protein>
    <recommendedName>
        <fullName evidence="6">Translocation and assembly module TamB C-terminal domain-containing protein</fullName>
    </recommendedName>
</protein>
<dbReference type="Pfam" id="PF04357">
    <property type="entry name" value="TamB"/>
    <property type="match status" value="1"/>
</dbReference>
<gene>
    <name evidence="7" type="ORF">TS85_06270</name>
</gene>
<dbReference type="PANTHER" id="PTHR36985:SF1">
    <property type="entry name" value="TRANSLOCATION AND ASSEMBLY MODULE SUBUNIT TAMB"/>
    <property type="match status" value="1"/>
</dbReference>
<evidence type="ECO:0000313" key="7">
    <source>
        <dbReference type="EMBL" id="AJP71460.1"/>
    </source>
</evidence>
<dbReference type="Proteomes" id="UP000032300">
    <property type="component" value="Chromosome"/>
</dbReference>
<evidence type="ECO:0000256" key="1">
    <source>
        <dbReference type="ARBA" id="ARBA00004167"/>
    </source>
</evidence>
<dbReference type="GO" id="GO:0005886">
    <property type="term" value="C:plasma membrane"/>
    <property type="evidence" value="ECO:0007669"/>
    <property type="project" value="InterPro"/>
</dbReference>
<sequence>MATEFPETEAGETETQVSTTRPLWQRVAKWIGIALAAIILLVGALAIGINTGPGRAFVASQINRLTLASGLNFRVGRIDGSLYGAMVLRDVEVRDPKGVFAASREIAVDWRPFAYLQNHIDVRSLTSPEVRLARLPELKPVESDPNAPFLPDIDIDIARLSIARLDVAPAVGGNRHIARLSGSAHLAGGRAQIVADGATIAAPGIAGGDRLSLRLDAVPDQNKLDIAARVDAPAGGLVAGLAGLDAPLVFAIDGKGNWQAWRGRATGTLGGGQLADLAITANNGRFQVRGPTHPGLYLQGPVERLTAPALDVALDMTWRDRRAEGVVKLNSKALAVEAAGLVDLGENRFRNVRIDARLLTPGAIAPNLNGRDVRAALALNGAFASPVVDYKVQAGAIGFGETVVERLVAEGRAQVDSDRILVPIRARAARVSGLNAAAGGLVTNLTVQGDLAISGDRILSDNLRLRSDRVDATAIIAADMSTGRYTGALKGRINDYAINGVGVVNLRTDAQLFTAPGGGWGIRGQIAAETRKITNEAALNFLGGNAVASARVVLNPNGIIGVSDLRMRAPDFRILRGSGRYDPAGPLLINADAVSDQYGPLTARVSGTLSAPLVLLRAERPGLGVGLVNLEATIRGRGAAYAVLATGGTDYGPFSADVVVRTGALLAVDIQKAQFAGMNIAGAIQQTRAGPFAGNVSFEGSGVVGSAVLAAQGDLQRADFQARALNAVIPGNAGLTIGRALVSGHVILAETPQVVADAQVANLRLGTTVLRTARVKVDYQGGNGTAQAVAAGSSGVPFDIAANARLSPSQWLVALQGHGSGIGFRTVAPARIAIDGANYRLLPTQVDFDQGTVRLAGSYGDGMALQARLDRLDLAVVNAFVPGSGVGGTASGSLDFAQTNDGAFPSADARLEIDDFTRSSLATVSSPVDVSFVGKLLPDGGDARALIKRGTTTIGRIVATLRPLSAGAGSWTERLLGAPLSGGIRYNGPAAVPFSLAGLSNQTLAGPIGIAADFSGRVRAPELTGVVRGQNLTYANETYGTQLTAMAIDGRFSSDRLILNRMTARAGDGTVTAQGELGLSAEAGYPISITADLDNARLARSDALGATATGKITITKTLDVAKIEGELRIPEARYEIIRQGAAEVPELTGIRRRSQVVANAGDTPAKPARASGIFDLNLRLVADNRLFVSGMGLESEWSARIFVRGTTAAPEVRGNMEIVRGTYSFASRRFEISRGVIRFQGATLTNPSVDIAASTTAEGVTAILTVSGTAQAPQIAFSSTPSLPQEEVLSRLFFGTNVTNLSATEAIQLAAAVNSLRGSGGGLNPLGKLKSATGIDRLRILGADDTTGRGTSLAAGKYITDDIYIEIITDARGFTATQLEISLTRALSLLSETGSFGGSSVSLRYSKDY</sequence>
<reference evidence="7 8" key="1">
    <citation type="journal article" date="2015" name="Int. J. Syst. Evol. Microbiol.">
        <title>Sphingomonas hengshuiensis sp. nov., isolated from lake wetland.</title>
        <authorList>
            <person name="Wei S."/>
            <person name="Wang T."/>
            <person name="Liu H."/>
            <person name="Zhang C."/>
            <person name="Guo J."/>
            <person name="Wang Q."/>
            <person name="Liang K."/>
            <person name="Zhang Z."/>
        </authorList>
    </citation>
    <scope>NUCLEOTIDE SEQUENCE [LARGE SCALE GENOMIC DNA]</scope>
    <source>
        <strain evidence="7 8">WHSC-8</strain>
    </source>
</reference>
<proteinExistence type="predicted"/>
<organism evidence="7 8">
    <name type="scientific">Sphingomonas hengshuiensis</name>
    <dbReference type="NCBI Taxonomy" id="1609977"/>
    <lineage>
        <taxon>Bacteria</taxon>
        <taxon>Pseudomonadati</taxon>
        <taxon>Pseudomonadota</taxon>
        <taxon>Alphaproteobacteria</taxon>
        <taxon>Sphingomonadales</taxon>
        <taxon>Sphingomonadaceae</taxon>
        <taxon>Sphingomonas</taxon>
    </lineage>
</organism>
<keyword evidence="8" id="KW-1185">Reference proteome</keyword>
<dbReference type="KEGG" id="sphi:TS85_06270"/>
<keyword evidence="2 5" id="KW-0812">Transmembrane</keyword>
<keyword evidence="4 5" id="KW-0472">Membrane</keyword>
<evidence type="ECO:0000259" key="6">
    <source>
        <dbReference type="Pfam" id="PF04357"/>
    </source>
</evidence>
<dbReference type="OrthoDB" id="7784409at2"/>
<name>A0A7U4J735_9SPHN</name>
<dbReference type="InterPro" id="IPR007452">
    <property type="entry name" value="TamB_C"/>
</dbReference>
<evidence type="ECO:0000256" key="4">
    <source>
        <dbReference type="ARBA" id="ARBA00023136"/>
    </source>
</evidence>
<evidence type="ECO:0000256" key="2">
    <source>
        <dbReference type="ARBA" id="ARBA00022692"/>
    </source>
</evidence>
<dbReference type="GO" id="GO:0009306">
    <property type="term" value="P:protein secretion"/>
    <property type="evidence" value="ECO:0007669"/>
    <property type="project" value="InterPro"/>
</dbReference>
<accession>A0A7U4J735</accession>